<sequence>MDLPDLFPANPMQLRTIRHYNFSEVSSAMQKAIRRGDAALAGYWALELWSSGFGKYVWKRLLTISAEDCWGILTQEVKALHDSYLVINDGIPPKQAKGRIFISKAVILLCLSKKSRDPDHLQNYVYDQSAGLDPDTLAQELRSSGEYVAIPEYAYDCHTREGKKRGKTKADFFKAEQAALEPLQPGLFDHLIDE</sequence>
<dbReference type="Proteomes" id="UP001499852">
    <property type="component" value="Unassembled WGS sequence"/>
</dbReference>
<proteinExistence type="predicted"/>
<evidence type="ECO:0000313" key="2">
    <source>
        <dbReference type="Proteomes" id="UP001499852"/>
    </source>
</evidence>
<protein>
    <recommendedName>
        <fullName evidence="3">MgsA AAA+ ATPase C-terminal domain-containing protein</fullName>
    </recommendedName>
</protein>
<dbReference type="EMBL" id="BAABIA010000004">
    <property type="protein sequence ID" value="GAA5141225.1"/>
    <property type="molecule type" value="Genomic_DNA"/>
</dbReference>
<evidence type="ECO:0008006" key="3">
    <source>
        <dbReference type="Google" id="ProtNLM"/>
    </source>
</evidence>
<dbReference type="RefSeq" id="WP_345736712.1">
    <property type="nucleotide sequence ID" value="NZ_BAABIA010000004.1"/>
</dbReference>
<dbReference type="InterPro" id="IPR008921">
    <property type="entry name" value="DNA_pol3_clamp-load_cplx_C"/>
</dbReference>
<keyword evidence="2" id="KW-1185">Reference proteome</keyword>
<dbReference type="Gene3D" id="1.20.272.10">
    <property type="match status" value="1"/>
</dbReference>
<evidence type="ECO:0000313" key="1">
    <source>
        <dbReference type="EMBL" id="GAA5141225.1"/>
    </source>
</evidence>
<comment type="caution">
    <text evidence="1">The sequence shown here is derived from an EMBL/GenBank/DDBJ whole genome shotgun (WGS) entry which is preliminary data.</text>
</comment>
<accession>A0ABP9P5M5</accession>
<reference evidence="2" key="1">
    <citation type="journal article" date="2019" name="Int. J. Syst. Evol. Microbiol.">
        <title>The Global Catalogue of Microorganisms (GCM) 10K type strain sequencing project: providing services to taxonomists for standard genome sequencing and annotation.</title>
        <authorList>
            <consortium name="The Broad Institute Genomics Platform"/>
            <consortium name="The Broad Institute Genome Sequencing Center for Infectious Disease"/>
            <person name="Wu L."/>
            <person name="Ma J."/>
        </authorList>
    </citation>
    <scope>NUCLEOTIDE SEQUENCE [LARGE SCALE GENOMIC DNA]</scope>
    <source>
        <strain evidence="2">JCM 18053</strain>
    </source>
</reference>
<gene>
    <name evidence="1" type="ORF">GCM10023213_25090</name>
</gene>
<name>A0ABP9P5M5_9BACT</name>
<organism evidence="1 2">
    <name type="scientific">Prosthecobacter algae</name>
    <dbReference type="NCBI Taxonomy" id="1144682"/>
    <lineage>
        <taxon>Bacteria</taxon>
        <taxon>Pseudomonadati</taxon>
        <taxon>Verrucomicrobiota</taxon>
        <taxon>Verrucomicrobiia</taxon>
        <taxon>Verrucomicrobiales</taxon>
        <taxon>Verrucomicrobiaceae</taxon>
        <taxon>Prosthecobacter</taxon>
    </lineage>
</organism>
<dbReference type="SUPFAM" id="SSF48019">
    <property type="entry name" value="post-AAA+ oligomerization domain-like"/>
    <property type="match status" value="1"/>
</dbReference>